<dbReference type="Pfam" id="PF00571">
    <property type="entry name" value="CBS"/>
    <property type="match status" value="2"/>
</dbReference>
<dbReference type="SMART" id="SM01091">
    <property type="entry name" value="CorC_HlyC"/>
    <property type="match status" value="1"/>
</dbReference>
<dbReference type="OrthoDB" id="9798188at2"/>
<dbReference type="PANTHER" id="PTHR43099">
    <property type="entry name" value="UPF0053 PROTEIN YRKA"/>
    <property type="match status" value="1"/>
</dbReference>
<evidence type="ECO:0000256" key="5">
    <source>
        <dbReference type="ARBA" id="ARBA00022989"/>
    </source>
</evidence>
<keyword evidence="7 9" id="KW-0472">Membrane</keyword>
<dbReference type="CDD" id="cd04590">
    <property type="entry name" value="CBS_pair_CorC_HlyC_assoc"/>
    <property type="match status" value="1"/>
</dbReference>
<comment type="subcellular location">
    <subcellularLocation>
        <location evidence="1">Cell membrane</location>
        <topology evidence="1">Multi-pass membrane protein</topology>
    </subcellularLocation>
</comment>
<evidence type="ECO:0000256" key="10">
    <source>
        <dbReference type="SAM" id="Phobius"/>
    </source>
</evidence>
<dbReference type="InterPro" id="IPR002550">
    <property type="entry name" value="CNNM"/>
</dbReference>
<dbReference type="Gene3D" id="3.30.465.10">
    <property type="match status" value="1"/>
</dbReference>
<keyword evidence="6 8" id="KW-0129">CBS domain</keyword>
<feature type="domain" description="CNNM transmembrane" evidence="12">
    <location>
        <begin position="1"/>
        <end position="197"/>
    </location>
</feature>
<sequence length="436" mass="48941">MWIDIIIILLLILLNGFFALSEIAIVSARKNKLESAYKNGSNGASRALKLQSDPDNFLSSVQVGITLIGIINGAYGGQAFAGKLVPFFDQFAFTAPFAEGISMVTVVFLITYISIVIGELVPKTIALNYSEKMAVAVAPTIYAVSIIFYPFVKLLSFSTGFINRLIGLKPKEDVISEMELRAMLKTASHEGIIDVQENIIHEQVFYFSDKRARHLMTHRTDVEWVDISKSKEEVIEQLLQTKHSKILACRKKIDDFVGIISMRDFLMRLNSKEDFTIEELIMEPIIVPNTVRAQKVLENFKNSYKFVAVVVDEYGSLDGIITIHDIFENLVGNVPEETDVESTEPLIFIREDNSALVSGEAPIEILTQFDEDFIVDFDKIDYSTVAGFVFTCINKIPGVGDKFEYNNLIFEIMDVDGNKIDKVLITRKMDVKGVVI</sequence>
<reference evidence="13 14" key="1">
    <citation type="submission" date="2014-08" db="EMBL/GenBank/DDBJ databases">
        <authorList>
            <person name="Wibberg D."/>
        </authorList>
    </citation>
    <scope>NUCLEOTIDE SEQUENCE [LARGE SCALE GENOMIC DNA]</scope>
    <source>
        <strain evidence="14">ING2-E5B</strain>
    </source>
</reference>
<dbReference type="HOGENOM" id="CLU_015237_4_0_10"/>
<feature type="transmembrane region" description="Helical" evidence="10">
    <location>
        <begin position="101"/>
        <end position="121"/>
    </location>
</feature>
<gene>
    <name evidence="13" type="ORF">ING2E5B_1113</name>
</gene>
<dbReference type="PATRIC" id="fig|1562970.3.peg.1101"/>
<organism evidence="13 14">
    <name type="scientific">Fermentimonas caenicola</name>
    <dbReference type="NCBI Taxonomy" id="1562970"/>
    <lineage>
        <taxon>Bacteria</taxon>
        <taxon>Pseudomonadati</taxon>
        <taxon>Bacteroidota</taxon>
        <taxon>Bacteroidia</taxon>
        <taxon>Bacteroidales</taxon>
        <taxon>Dysgonomonadaceae</taxon>
        <taxon>Fermentimonas</taxon>
    </lineage>
</organism>
<dbReference type="STRING" id="1562970.ING2E5B_1113"/>
<keyword evidence="3 9" id="KW-0812">Transmembrane</keyword>
<dbReference type="Gene3D" id="3.10.580.10">
    <property type="entry name" value="CBS-domain"/>
    <property type="match status" value="1"/>
</dbReference>
<dbReference type="GO" id="GO:0005886">
    <property type="term" value="C:plasma membrane"/>
    <property type="evidence" value="ECO:0007669"/>
    <property type="project" value="UniProtKB-SubCell"/>
</dbReference>
<dbReference type="Proteomes" id="UP000032417">
    <property type="component" value="Chromosome 1"/>
</dbReference>
<evidence type="ECO:0000259" key="12">
    <source>
        <dbReference type="PROSITE" id="PS51846"/>
    </source>
</evidence>
<feature type="transmembrane region" description="Helical" evidence="10">
    <location>
        <begin position="6"/>
        <end position="28"/>
    </location>
</feature>
<dbReference type="InterPro" id="IPR016169">
    <property type="entry name" value="FAD-bd_PCMH_sub2"/>
</dbReference>
<evidence type="ECO:0000313" key="14">
    <source>
        <dbReference type="Proteomes" id="UP000032417"/>
    </source>
</evidence>
<dbReference type="Pfam" id="PF01595">
    <property type="entry name" value="CNNM"/>
    <property type="match status" value="1"/>
</dbReference>
<evidence type="ECO:0000256" key="8">
    <source>
        <dbReference type="PROSITE-ProRule" id="PRU00703"/>
    </source>
</evidence>
<dbReference type="PANTHER" id="PTHR43099:SF2">
    <property type="entry name" value="UPF0053 PROTEIN YRKA"/>
    <property type="match status" value="1"/>
</dbReference>
<keyword evidence="4" id="KW-0677">Repeat</keyword>
<protein>
    <recommendedName>
        <fullName evidence="15">HlyC/CorC family transporter</fullName>
    </recommendedName>
</protein>
<dbReference type="InterPro" id="IPR044751">
    <property type="entry name" value="Ion_transp-like_CBS"/>
</dbReference>
<dbReference type="InterPro" id="IPR005170">
    <property type="entry name" value="Transptr-assoc_dom"/>
</dbReference>
<proteinExistence type="predicted"/>
<evidence type="ECO:0000256" key="2">
    <source>
        <dbReference type="ARBA" id="ARBA00022475"/>
    </source>
</evidence>
<dbReference type="InterPro" id="IPR036318">
    <property type="entry name" value="FAD-bd_PCMH-like_sf"/>
</dbReference>
<keyword evidence="14" id="KW-1185">Reference proteome</keyword>
<evidence type="ECO:0000256" key="6">
    <source>
        <dbReference type="ARBA" id="ARBA00023122"/>
    </source>
</evidence>
<keyword evidence="2" id="KW-1003">Cell membrane</keyword>
<evidence type="ECO:0000256" key="7">
    <source>
        <dbReference type="ARBA" id="ARBA00023136"/>
    </source>
</evidence>
<dbReference type="KEGG" id="pbt:ING2E5B_1113"/>
<dbReference type="Pfam" id="PF03471">
    <property type="entry name" value="CorC_HlyC"/>
    <property type="match status" value="1"/>
</dbReference>
<evidence type="ECO:0000256" key="1">
    <source>
        <dbReference type="ARBA" id="ARBA00004651"/>
    </source>
</evidence>
<name>A0A098BYV2_9BACT</name>
<evidence type="ECO:0000256" key="4">
    <source>
        <dbReference type="ARBA" id="ARBA00022737"/>
    </source>
</evidence>
<dbReference type="EMBL" id="LN515532">
    <property type="protein sequence ID" value="CEA15865.1"/>
    <property type="molecule type" value="Genomic_DNA"/>
</dbReference>
<feature type="domain" description="CBS" evidence="11">
    <location>
        <begin position="216"/>
        <end position="275"/>
    </location>
</feature>
<evidence type="ECO:0000256" key="9">
    <source>
        <dbReference type="PROSITE-ProRule" id="PRU01193"/>
    </source>
</evidence>
<dbReference type="PROSITE" id="PS51846">
    <property type="entry name" value="CNNM"/>
    <property type="match status" value="1"/>
</dbReference>
<dbReference type="SUPFAM" id="SSF56176">
    <property type="entry name" value="FAD-binding/transporter-associated domain-like"/>
    <property type="match status" value="1"/>
</dbReference>
<feature type="domain" description="CBS" evidence="11">
    <location>
        <begin position="280"/>
        <end position="336"/>
    </location>
</feature>
<accession>A0A098BYV2</accession>
<feature type="transmembrane region" description="Helical" evidence="10">
    <location>
        <begin position="133"/>
        <end position="152"/>
    </location>
</feature>
<evidence type="ECO:0000259" key="11">
    <source>
        <dbReference type="PROSITE" id="PS51371"/>
    </source>
</evidence>
<dbReference type="InterPro" id="IPR000644">
    <property type="entry name" value="CBS_dom"/>
</dbReference>
<dbReference type="InterPro" id="IPR051676">
    <property type="entry name" value="UPF0053_domain"/>
</dbReference>
<evidence type="ECO:0008006" key="15">
    <source>
        <dbReference type="Google" id="ProtNLM"/>
    </source>
</evidence>
<dbReference type="GO" id="GO:0050660">
    <property type="term" value="F:flavin adenine dinucleotide binding"/>
    <property type="evidence" value="ECO:0007669"/>
    <property type="project" value="InterPro"/>
</dbReference>
<keyword evidence="5 9" id="KW-1133">Transmembrane helix</keyword>
<dbReference type="SUPFAM" id="SSF54631">
    <property type="entry name" value="CBS-domain pair"/>
    <property type="match status" value="1"/>
</dbReference>
<evidence type="ECO:0000313" key="13">
    <source>
        <dbReference type="EMBL" id="CEA15865.1"/>
    </source>
</evidence>
<dbReference type="AlphaFoldDB" id="A0A098BYV2"/>
<feature type="transmembrane region" description="Helical" evidence="10">
    <location>
        <begin position="57"/>
        <end position="81"/>
    </location>
</feature>
<evidence type="ECO:0000256" key="3">
    <source>
        <dbReference type="ARBA" id="ARBA00022692"/>
    </source>
</evidence>
<dbReference type="PROSITE" id="PS51371">
    <property type="entry name" value="CBS"/>
    <property type="match status" value="2"/>
</dbReference>
<dbReference type="InterPro" id="IPR046342">
    <property type="entry name" value="CBS_dom_sf"/>
</dbReference>